<keyword evidence="5 7" id="KW-1133">Transmembrane helix</keyword>
<evidence type="ECO:0000313" key="11">
    <source>
        <dbReference type="Proteomes" id="UP000009320"/>
    </source>
</evidence>
<feature type="transmembrane region" description="Helical" evidence="7">
    <location>
        <begin position="50"/>
        <end position="66"/>
    </location>
</feature>
<accession>I7LAQ3</accession>
<evidence type="ECO:0000256" key="1">
    <source>
        <dbReference type="ARBA" id="ARBA00004651"/>
    </source>
</evidence>
<dbReference type="InterPro" id="IPR027417">
    <property type="entry name" value="P-loop_NTPase"/>
</dbReference>
<dbReference type="GO" id="GO:0140359">
    <property type="term" value="F:ABC-type transporter activity"/>
    <property type="evidence" value="ECO:0007669"/>
    <property type="project" value="InterPro"/>
</dbReference>
<dbReference type="InterPro" id="IPR011527">
    <property type="entry name" value="ABC1_TM_dom"/>
</dbReference>
<dbReference type="GO" id="GO:0042883">
    <property type="term" value="P:cysteine transport"/>
    <property type="evidence" value="ECO:0007669"/>
    <property type="project" value="InterPro"/>
</dbReference>
<feature type="transmembrane region" description="Helical" evidence="7">
    <location>
        <begin position="157"/>
        <end position="178"/>
    </location>
</feature>
<feature type="domain" description="ABC transporter" evidence="8">
    <location>
        <begin position="356"/>
        <end position="597"/>
    </location>
</feature>
<dbReference type="InterPro" id="IPR039421">
    <property type="entry name" value="Type_1_exporter"/>
</dbReference>
<dbReference type="SUPFAM" id="SSF90123">
    <property type="entry name" value="ABC transporter transmembrane region"/>
    <property type="match status" value="1"/>
</dbReference>
<dbReference type="CDD" id="cd18584">
    <property type="entry name" value="ABC_6TM_AarD_CydD"/>
    <property type="match status" value="1"/>
</dbReference>
<comment type="subcellular location">
    <subcellularLocation>
        <location evidence="1">Cell membrane</location>
        <topology evidence="1">Multi-pass membrane protein</topology>
    </subcellularLocation>
</comment>
<keyword evidence="2 7" id="KW-0812">Transmembrane</keyword>
<dbReference type="Gene3D" id="3.40.50.300">
    <property type="entry name" value="P-loop containing nucleotide triphosphate hydrolases"/>
    <property type="match status" value="1"/>
</dbReference>
<evidence type="ECO:0000256" key="5">
    <source>
        <dbReference type="ARBA" id="ARBA00022989"/>
    </source>
</evidence>
<keyword evidence="3" id="KW-0547">Nucleotide-binding</keyword>
<feature type="transmembrane region" description="Helical" evidence="7">
    <location>
        <begin position="236"/>
        <end position="262"/>
    </location>
</feature>
<dbReference type="PANTHER" id="PTHR24221:SF614">
    <property type="entry name" value="GLUTATHIONE_L-CYSTEINE TRANSPORT SYSTEM ATP-BINDING_PERMEASE PROTEIN CYDC"/>
    <property type="match status" value="1"/>
</dbReference>
<dbReference type="PATRIC" id="fig|1423758.3.peg.1833"/>
<dbReference type="PROSITE" id="PS00211">
    <property type="entry name" value="ABC_TRANSPORTER_1"/>
    <property type="match status" value="1"/>
</dbReference>
<dbReference type="Gene3D" id="1.20.1560.10">
    <property type="entry name" value="ABC transporter type 1, transmembrane domain"/>
    <property type="match status" value="1"/>
</dbReference>
<dbReference type="InterPro" id="IPR014216">
    <property type="entry name" value="ABC_transptr_CydD"/>
</dbReference>
<sequence length="603" mass="67983">MIDKRLFKLPKAKIMLVMLAGLAVLQAFAILGQGIFLARAIVGSWNRHPFSFIAINVLLFFIMYLLRQAISWFQKWYMNNYAHQTTSLLRSQLLDKIYHGGIALSSRVGTGNLVAMLLDGMDEVSNYLALIFPKIIALAIIPWILLIYIFTLNALSGWILLLVFPLLILFMIILGTAAQARASKQYAGYVKLQNHFVDALRGLGTLKVLGLAKKYGQVVYKNSENYRKQTMKVLKVAILSTFTLDFFTTLSIAMIAMFLGIGLINGNLILYPSLIILILSPEYFLPIRDFGNDFHATLNGKNAMAQMFDVLSFETTTQEDQLPAFTWDQGSTLTVNDVSFAYSHEDQDKFKVNKNAKMTGIAKQKQTEDKHYTDELSHINLSLHGYQKVGIIGPTGAGKTTLMRLLGGFLTPIEKANNFTVNNTNLAQLDQKNWQNQFTYIPQEPFMFADTIKSNITFYKPDATQVEIDQAVHEAGLDNFIASLKKGLDTPIGEHGRGISGGQKQRIALARAFLAKDRKILFLDEPTAHLDIETEYELKKTMQPLMQNHLVLFATHRLHWLKDMDWCLVIEDGKIVEQGRPEDLAKNGTEFRKLTEPLKEGAL</sequence>
<dbReference type="GO" id="GO:0016887">
    <property type="term" value="F:ATP hydrolysis activity"/>
    <property type="evidence" value="ECO:0007669"/>
    <property type="project" value="InterPro"/>
</dbReference>
<dbReference type="PROSITE" id="PS50893">
    <property type="entry name" value="ABC_TRANSPORTER_2"/>
    <property type="match status" value="1"/>
</dbReference>
<dbReference type="EMBL" id="CAKE01000022">
    <property type="protein sequence ID" value="CCI82439.1"/>
    <property type="molecule type" value="Genomic_DNA"/>
</dbReference>
<protein>
    <submittedName>
        <fullName evidence="10">ABC transporter, CydDC cysteine exporter (CydDC-E) family, permease/ATP-binding protein CydD</fullName>
        <ecNumber evidence="10">3.6.3.-</ecNumber>
    </submittedName>
</protein>
<dbReference type="NCBIfam" id="TIGR02857">
    <property type="entry name" value="CydD"/>
    <property type="match status" value="1"/>
</dbReference>
<dbReference type="RefSeq" id="WP_008471522.1">
    <property type="nucleotide sequence ID" value="NZ_AYZP01000008.1"/>
</dbReference>
<evidence type="ECO:0000256" key="7">
    <source>
        <dbReference type="SAM" id="Phobius"/>
    </source>
</evidence>
<feature type="transmembrane region" description="Helical" evidence="7">
    <location>
        <begin position="127"/>
        <end position="151"/>
    </location>
</feature>
<dbReference type="GO" id="GO:0005886">
    <property type="term" value="C:plasma membrane"/>
    <property type="evidence" value="ECO:0007669"/>
    <property type="project" value="UniProtKB-SubCell"/>
</dbReference>
<evidence type="ECO:0000256" key="6">
    <source>
        <dbReference type="ARBA" id="ARBA00023136"/>
    </source>
</evidence>
<dbReference type="InterPro" id="IPR003593">
    <property type="entry name" value="AAA+_ATPase"/>
</dbReference>
<feature type="transmembrane region" description="Helical" evidence="7">
    <location>
        <begin position="268"/>
        <end position="285"/>
    </location>
</feature>
<feature type="domain" description="ABC transmembrane type-1" evidence="9">
    <location>
        <begin position="17"/>
        <end position="299"/>
    </location>
</feature>
<evidence type="ECO:0000256" key="4">
    <source>
        <dbReference type="ARBA" id="ARBA00022840"/>
    </source>
</evidence>
<dbReference type="GO" id="GO:0005524">
    <property type="term" value="F:ATP binding"/>
    <property type="evidence" value="ECO:0007669"/>
    <property type="project" value="UniProtKB-KW"/>
</dbReference>
<dbReference type="EC" id="3.6.3.-" evidence="10"/>
<keyword evidence="6 7" id="KW-0472">Membrane</keyword>
<dbReference type="GO" id="GO:0034040">
    <property type="term" value="F:ATPase-coupled lipid transmembrane transporter activity"/>
    <property type="evidence" value="ECO:0007669"/>
    <property type="project" value="TreeGrafter"/>
</dbReference>
<organism evidence="10 11">
    <name type="scientific">Lactobacillus hominis DSM 23910 = CRBIP 24.179</name>
    <dbReference type="NCBI Taxonomy" id="1423758"/>
    <lineage>
        <taxon>Bacteria</taxon>
        <taxon>Bacillati</taxon>
        <taxon>Bacillota</taxon>
        <taxon>Bacilli</taxon>
        <taxon>Lactobacillales</taxon>
        <taxon>Lactobacillaceae</taxon>
        <taxon>Lactobacillus</taxon>
    </lineage>
</organism>
<dbReference type="SUPFAM" id="SSF52540">
    <property type="entry name" value="P-loop containing nucleoside triphosphate hydrolases"/>
    <property type="match status" value="1"/>
</dbReference>
<keyword evidence="10" id="KW-0378">Hydrolase</keyword>
<evidence type="ECO:0000256" key="3">
    <source>
        <dbReference type="ARBA" id="ARBA00022741"/>
    </source>
</evidence>
<keyword evidence="4 10" id="KW-0067">ATP-binding</keyword>
<dbReference type="OrthoDB" id="9806127at2"/>
<evidence type="ECO:0000259" key="8">
    <source>
        <dbReference type="PROSITE" id="PS50893"/>
    </source>
</evidence>
<dbReference type="Pfam" id="PF00664">
    <property type="entry name" value="ABC_membrane"/>
    <property type="match status" value="1"/>
</dbReference>
<dbReference type="AlphaFoldDB" id="I7LAQ3"/>
<name>I7LAQ3_9LACO</name>
<dbReference type="InterPro" id="IPR036640">
    <property type="entry name" value="ABC1_TM_sf"/>
</dbReference>
<dbReference type="InterPro" id="IPR017871">
    <property type="entry name" value="ABC_transporter-like_CS"/>
</dbReference>
<keyword evidence="11" id="KW-1185">Reference proteome</keyword>
<dbReference type="PROSITE" id="PS50929">
    <property type="entry name" value="ABC_TM1F"/>
    <property type="match status" value="1"/>
</dbReference>
<evidence type="ECO:0000256" key="2">
    <source>
        <dbReference type="ARBA" id="ARBA00022692"/>
    </source>
</evidence>
<dbReference type="Proteomes" id="UP000009320">
    <property type="component" value="Unassembled WGS sequence"/>
</dbReference>
<comment type="caution">
    <text evidence="10">The sequence shown here is derived from an EMBL/GenBank/DDBJ whole genome shotgun (WGS) entry which is preliminary data.</text>
</comment>
<dbReference type="PANTHER" id="PTHR24221">
    <property type="entry name" value="ATP-BINDING CASSETTE SUB-FAMILY B"/>
    <property type="match status" value="1"/>
</dbReference>
<evidence type="ECO:0000259" key="9">
    <source>
        <dbReference type="PROSITE" id="PS50929"/>
    </source>
</evidence>
<evidence type="ECO:0000313" key="10">
    <source>
        <dbReference type="EMBL" id="CCI82439.1"/>
    </source>
</evidence>
<dbReference type="STRING" id="1423758.FC41_GL001798"/>
<dbReference type="GeneID" id="82847646"/>
<dbReference type="InterPro" id="IPR003439">
    <property type="entry name" value="ABC_transporter-like_ATP-bd"/>
</dbReference>
<reference evidence="10 11" key="1">
    <citation type="submission" date="2012-06" db="EMBL/GenBank/DDBJ databases">
        <title>Draft Genome Sequence of Lactobacillus hominis Strain CRBIP 24.179T, isolated from human intestine.</title>
        <authorList>
            <person name="Cousin S."/>
            <person name="Ma L."/>
            <person name="Bizet C."/>
            <person name="Loux V."/>
            <person name="Bouchier C."/>
            <person name="Clermont D."/>
            <person name="Creno S."/>
        </authorList>
    </citation>
    <scope>NUCLEOTIDE SEQUENCE [LARGE SCALE GENOMIC DNA]</scope>
    <source>
        <strain evidence="11">CRBIP 24.179T</strain>
    </source>
</reference>
<dbReference type="Pfam" id="PF00005">
    <property type="entry name" value="ABC_tran"/>
    <property type="match status" value="1"/>
</dbReference>
<dbReference type="SMART" id="SM00382">
    <property type="entry name" value="AAA"/>
    <property type="match status" value="1"/>
</dbReference>
<proteinExistence type="predicted"/>
<dbReference type="eggNOG" id="COG4988">
    <property type="taxonomic scope" value="Bacteria"/>
</dbReference>
<gene>
    <name evidence="10" type="ORF">BN55_04905</name>
</gene>